<keyword evidence="1 4" id="KW-0349">Heme</keyword>
<organism evidence="7 8">
    <name type="scientific">Oceaniferula marina</name>
    <dbReference type="NCBI Taxonomy" id="2748318"/>
    <lineage>
        <taxon>Bacteria</taxon>
        <taxon>Pseudomonadati</taxon>
        <taxon>Verrucomicrobiota</taxon>
        <taxon>Verrucomicrobiia</taxon>
        <taxon>Verrucomicrobiales</taxon>
        <taxon>Verrucomicrobiaceae</taxon>
        <taxon>Oceaniferula</taxon>
    </lineage>
</organism>
<dbReference type="GO" id="GO:0046872">
    <property type="term" value="F:metal ion binding"/>
    <property type="evidence" value="ECO:0007669"/>
    <property type="project" value="UniProtKB-KW"/>
</dbReference>
<dbReference type="PROSITE" id="PS51007">
    <property type="entry name" value="CYTC"/>
    <property type="match status" value="1"/>
</dbReference>
<evidence type="ECO:0000256" key="3">
    <source>
        <dbReference type="ARBA" id="ARBA00023004"/>
    </source>
</evidence>
<protein>
    <submittedName>
        <fullName evidence="7">Cbb3-type cytochrome c oxidase subunit II</fullName>
    </submittedName>
</protein>
<keyword evidence="5" id="KW-0812">Transmembrane</keyword>
<dbReference type="InterPro" id="IPR036909">
    <property type="entry name" value="Cyt_c-like_dom_sf"/>
</dbReference>
<gene>
    <name evidence="7" type="ORF">HW115_06330</name>
</gene>
<evidence type="ECO:0000313" key="8">
    <source>
        <dbReference type="Proteomes" id="UP000557872"/>
    </source>
</evidence>
<dbReference type="GO" id="GO:0009055">
    <property type="term" value="F:electron transfer activity"/>
    <property type="evidence" value="ECO:0007669"/>
    <property type="project" value="InterPro"/>
</dbReference>
<dbReference type="AlphaFoldDB" id="A0A851GDG9"/>
<accession>A0A851GDG9</accession>
<dbReference type="InterPro" id="IPR009056">
    <property type="entry name" value="Cyt_c-like_dom"/>
</dbReference>
<comment type="caution">
    <text evidence="7">The sequence shown here is derived from an EMBL/GenBank/DDBJ whole genome shotgun (WGS) entry which is preliminary data.</text>
</comment>
<sequence>MTFKTFLIGMFASFGLAWTCIIAIPVASTDARPPVKMNDDEDAAYYQHGVAGRKLNGGEIYKANGCYTCHTQLVRPTYAGSEIHREGIAGVKNDDGDTRRETSYADFTGEDFAQIGLMRMGPDLSNFAYRAEAYGSKVGMTAEAWIFEHLYNPRNNEIRLGKHGEKLDMSWSNCPSQKQMFETVDAVGQDGVFALTADAGEGRVIRPKQDARVLASYLLSFKRDDKMPKSLDYSGKDEEE</sequence>
<keyword evidence="8" id="KW-1185">Reference proteome</keyword>
<keyword evidence="5" id="KW-0472">Membrane</keyword>
<evidence type="ECO:0000256" key="1">
    <source>
        <dbReference type="ARBA" id="ARBA00022617"/>
    </source>
</evidence>
<dbReference type="Gene3D" id="1.10.760.10">
    <property type="entry name" value="Cytochrome c-like domain"/>
    <property type="match status" value="1"/>
</dbReference>
<proteinExistence type="predicted"/>
<evidence type="ECO:0000256" key="2">
    <source>
        <dbReference type="ARBA" id="ARBA00022723"/>
    </source>
</evidence>
<keyword evidence="3 4" id="KW-0408">Iron</keyword>
<dbReference type="RefSeq" id="WP_178931749.1">
    <property type="nucleotide sequence ID" value="NZ_JACBAZ010000002.1"/>
</dbReference>
<reference evidence="7 8" key="1">
    <citation type="submission" date="2020-07" db="EMBL/GenBank/DDBJ databases">
        <title>Roseicoccus Jingziensis gen. nov., sp. nov., isolated from coastal seawater.</title>
        <authorList>
            <person name="Feng X."/>
        </authorList>
    </citation>
    <scope>NUCLEOTIDE SEQUENCE [LARGE SCALE GENOMIC DNA]</scope>
    <source>
        <strain evidence="7 8">N1E253</strain>
    </source>
</reference>
<name>A0A851GDG9_9BACT</name>
<evidence type="ECO:0000259" key="6">
    <source>
        <dbReference type="PROSITE" id="PS51007"/>
    </source>
</evidence>
<dbReference type="Proteomes" id="UP000557872">
    <property type="component" value="Unassembled WGS sequence"/>
</dbReference>
<feature type="domain" description="Cytochrome c" evidence="6">
    <location>
        <begin position="52"/>
        <end position="222"/>
    </location>
</feature>
<dbReference type="GO" id="GO:0020037">
    <property type="term" value="F:heme binding"/>
    <property type="evidence" value="ECO:0007669"/>
    <property type="project" value="InterPro"/>
</dbReference>
<feature type="transmembrane region" description="Helical" evidence="5">
    <location>
        <begin position="6"/>
        <end position="27"/>
    </location>
</feature>
<keyword evidence="2 4" id="KW-0479">Metal-binding</keyword>
<evidence type="ECO:0000256" key="4">
    <source>
        <dbReference type="PROSITE-ProRule" id="PRU00433"/>
    </source>
</evidence>
<evidence type="ECO:0000256" key="5">
    <source>
        <dbReference type="SAM" id="Phobius"/>
    </source>
</evidence>
<evidence type="ECO:0000313" key="7">
    <source>
        <dbReference type="EMBL" id="NWK55219.1"/>
    </source>
</evidence>
<dbReference type="EMBL" id="JACBAZ010000002">
    <property type="protein sequence ID" value="NWK55219.1"/>
    <property type="molecule type" value="Genomic_DNA"/>
</dbReference>
<dbReference type="SUPFAM" id="SSF46626">
    <property type="entry name" value="Cytochrome c"/>
    <property type="match status" value="1"/>
</dbReference>
<keyword evidence="5" id="KW-1133">Transmembrane helix</keyword>